<feature type="compositionally biased region" description="Polar residues" evidence="1">
    <location>
        <begin position="385"/>
        <end position="397"/>
    </location>
</feature>
<evidence type="ECO:0000313" key="2">
    <source>
        <dbReference type="EMBL" id="CAG5101408.1"/>
    </source>
</evidence>
<feature type="compositionally biased region" description="Low complexity" evidence="1">
    <location>
        <begin position="352"/>
        <end position="362"/>
    </location>
</feature>
<evidence type="ECO:0000256" key="1">
    <source>
        <dbReference type="SAM" id="MobiDB-lite"/>
    </source>
</evidence>
<accession>A0ABN7SJU2</accession>
<sequence length="397" mass="44295">MSNDATSSFTSIAELKSQLQAKEAVVGTYIDRPPQTPEQEDAKKDLEKEIDDIRRRVCDLAFEIKPEVKQEFTPTDANAIQVQIHGQVLATHLSQLGRFNGTSNEATTSFLNKIKSLWAACPALDYATIFGSVRPLLSQNVIKTIDAQGVNSFAELKSVLQSNYGSMTNSYRKLKSWITRGKRYNASYMSFYSTMASQLEPIITAFSDELKQSKRVAGIPNYEPSFLDAGESSDLYSVIVAELRGFKKAEQIASRAESLSCQKAFSSANRANQQGKKNNCGNRSNNSSNKSSRQGSPANKSDDDRRNKKNPQQQGHQSNQRRQDNNGRNQGRQDNNGRNQGRHDNNGRRHGNSNNQNSNGRGNNDKRNSSNKDNASRPDVKQSWAKYNSVNSTFYPE</sequence>
<feature type="region of interest" description="Disordered" evidence="1">
    <location>
        <begin position="267"/>
        <end position="397"/>
    </location>
</feature>
<gene>
    <name evidence="2" type="ORF">OKIOD_LOCUS8617</name>
</gene>
<feature type="compositionally biased region" description="Basic and acidic residues" evidence="1">
    <location>
        <begin position="363"/>
        <end position="380"/>
    </location>
</feature>
<dbReference type="Proteomes" id="UP001158576">
    <property type="component" value="Chromosome YSR"/>
</dbReference>
<proteinExistence type="predicted"/>
<evidence type="ECO:0000313" key="3">
    <source>
        <dbReference type="Proteomes" id="UP001158576"/>
    </source>
</evidence>
<protein>
    <submittedName>
        <fullName evidence="2">Oidioi.mRNA.OKI2018_I69.YSR.g17059.t1.cds</fullName>
    </submittedName>
</protein>
<name>A0ABN7SJU2_OIKDI</name>
<reference evidence="2 3" key="1">
    <citation type="submission" date="2021-04" db="EMBL/GenBank/DDBJ databases">
        <authorList>
            <person name="Bliznina A."/>
        </authorList>
    </citation>
    <scope>NUCLEOTIDE SEQUENCE [LARGE SCALE GENOMIC DNA]</scope>
</reference>
<organism evidence="2 3">
    <name type="scientific">Oikopleura dioica</name>
    <name type="common">Tunicate</name>
    <dbReference type="NCBI Taxonomy" id="34765"/>
    <lineage>
        <taxon>Eukaryota</taxon>
        <taxon>Metazoa</taxon>
        <taxon>Chordata</taxon>
        <taxon>Tunicata</taxon>
        <taxon>Appendicularia</taxon>
        <taxon>Copelata</taxon>
        <taxon>Oikopleuridae</taxon>
        <taxon>Oikopleura</taxon>
    </lineage>
</organism>
<dbReference type="EMBL" id="OU015570">
    <property type="protein sequence ID" value="CAG5101408.1"/>
    <property type="molecule type" value="Genomic_DNA"/>
</dbReference>
<feature type="compositionally biased region" description="Low complexity" evidence="1">
    <location>
        <begin position="312"/>
        <end position="339"/>
    </location>
</feature>
<feature type="compositionally biased region" description="Low complexity" evidence="1">
    <location>
        <begin position="275"/>
        <end position="296"/>
    </location>
</feature>
<keyword evidence="3" id="KW-1185">Reference proteome</keyword>